<evidence type="ECO:0000313" key="2">
    <source>
        <dbReference type="EMBL" id="AXH66608.1"/>
    </source>
</evidence>
<dbReference type="Pfam" id="PF13519">
    <property type="entry name" value="VWA_2"/>
    <property type="match status" value="1"/>
</dbReference>
<feature type="domain" description="VWFA" evidence="1">
    <location>
        <begin position="7"/>
        <end position="109"/>
    </location>
</feature>
<reference evidence="2 3" key="1">
    <citation type="submission" date="2018-07" db="EMBL/GenBank/DDBJ databases">
        <authorList>
            <person name="Boyd E.M."/>
            <person name="Barkley D.B."/>
            <person name="Naeem H."/>
            <person name="Vanhorne R."/>
            <person name="Nayek S."/>
            <person name="Layton S.R."/>
            <person name="Hughes L.E."/>
            <person name="Garlena R.A."/>
            <person name="Russell D.A."/>
            <person name="Pope W.H."/>
            <person name="Jacobs-Sera D."/>
            <person name="Hatfull G.F."/>
        </authorList>
    </citation>
    <scope>NUCLEOTIDE SEQUENCE [LARGE SCALE GENOMIC DNA]</scope>
</reference>
<dbReference type="SUPFAM" id="SSF53300">
    <property type="entry name" value="vWA-like"/>
    <property type="match status" value="1"/>
</dbReference>
<accession>A0A345M7Y7</accession>
<evidence type="ECO:0000313" key="3">
    <source>
        <dbReference type="Proteomes" id="UP000259040"/>
    </source>
</evidence>
<evidence type="ECO:0000259" key="1">
    <source>
        <dbReference type="Pfam" id="PF13519"/>
    </source>
</evidence>
<organism evidence="2 3">
    <name type="scientific">Streptomyces phage Starbow</name>
    <dbReference type="NCBI Taxonomy" id="2283266"/>
    <lineage>
        <taxon>Viruses</taxon>
        <taxon>Duplodnaviria</taxon>
        <taxon>Heunggongvirae</taxon>
        <taxon>Uroviricota</taxon>
        <taxon>Caudoviricetes</taxon>
        <taxon>Stanwilliamsviridae</taxon>
        <taxon>Boydwoodruffvirinae</taxon>
        <taxon>Karimacvirus</taxon>
        <taxon>Karimacvirus karimac</taxon>
        <taxon>Streptomyces virus Karimac</taxon>
    </lineage>
</organism>
<dbReference type="InterPro" id="IPR002035">
    <property type="entry name" value="VWF_A"/>
</dbReference>
<name>A0A345M7Y7_9CAUD</name>
<dbReference type="CDD" id="cd00198">
    <property type="entry name" value="vWFA"/>
    <property type="match status" value="1"/>
</dbReference>
<dbReference type="InterPro" id="IPR036465">
    <property type="entry name" value="vWFA_dom_sf"/>
</dbReference>
<dbReference type="EMBL" id="MH576964">
    <property type="protein sequence ID" value="AXH66608.1"/>
    <property type="molecule type" value="Genomic_DNA"/>
</dbReference>
<dbReference type="Proteomes" id="UP000259040">
    <property type="component" value="Segment"/>
</dbReference>
<proteinExistence type="predicted"/>
<sequence>MSTTTAMLLIVDRSGSMSSIQMEAEQALNDFLTKQKAVDGRCGVKVVQFDGEVEDLFGPVALAQAPEIKIVPRGMTALLDAIGKSVTEFRETMDHMPVDKRLVVILTDGLENVSQEWKLDAVNKLISESRKLGYEFIFLAANQDAIATGAQMGIPTASSLTFAASPAGVRGMGMTMDMYVTNYREGKAAEFTDQDRATASGLTDED</sequence>
<dbReference type="Gene3D" id="3.40.50.410">
    <property type="entry name" value="von Willebrand factor, type A domain"/>
    <property type="match status" value="1"/>
</dbReference>
<gene>
    <name evidence="2" type="primary">100</name>
    <name evidence="2" type="ORF">SEA_STARBOW_100</name>
</gene>
<protein>
    <recommendedName>
        <fullName evidence="1">VWFA domain-containing protein</fullName>
    </recommendedName>
</protein>